<feature type="domain" description="Amine oxidase" evidence="9">
    <location>
        <begin position="63"/>
        <end position="108"/>
    </location>
</feature>
<keyword evidence="11" id="KW-1185">Reference proteome</keyword>
<dbReference type="PANTHER" id="PTHR10742:SF405">
    <property type="entry name" value="PEROXISOMAL N(1)-ACETYL-SPERMINE_SPERMIDINE OXIDASE"/>
    <property type="match status" value="1"/>
</dbReference>
<dbReference type="SUPFAM" id="SSF51905">
    <property type="entry name" value="FAD/NAD(P)-binding domain"/>
    <property type="match status" value="1"/>
</dbReference>
<comment type="subcellular location">
    <subcellularLocation>
        <location evidence="2">Cytoplasm</location>
    </subcellularLocation>
</comment>
<evidence type="ECO:0000256" key="2">
    <source>
        <dbReference type="ARBA" id="ARBA00004496"/>
    </source>
</evidence>
<dbReference type="Gene3D" id="3.50.50.60">
    <property type="entry name" value="FAD/NAD(P)-binding domain"/>
    <property type="match status" value="1"/>
</dbReference>
<protein>
    <submittedName>
        <fullName evidence="10">PAOX</fullName>
    </submittedName>
</protein>
<evidence type="ECO:0000313" key="10">
    <source>
        <dbReference type="EMBL" id="OWK07929.1"/>
    </source>
</evidence>
<evidence type="ECO:0000259" key="9">
    <source>
        <dbReference type="Pfam" id="PF01593"/>
    </source>
</evidence>
<comment type="similarity">
    <text evidence="3">Belongs to the flavin monoamine oxidase family.</text>
</comment>
<gene>
    <name evidence="10" type="ORF">Celaphus_00008662</name>
</gene>
<reference evidence="10 11" key="1">
    <citation type="journal article" date="2018" name="Mol. Genet. Genomics">
        <title>The red deer Cervus elaphus genome CerEla1.0: sequencing, annotating, genes, and chromosomes.</title>
        <authorList>
            <person name="Bana N.A."/>
            <person name="Nyiri A."/>
            <person name="Nagy J."/>
            <person name="Frank K."/>
            <person name="Nagy T."/>
            <person name="Steger V."/>
            <person name="Schiller M."/>
            <person name="Lakatos P."/>
            <person name="Sugar L."/>
            <person name="Horn P."/>
            <person name="Barta E."/>
            <person name="Orosz L."/>
        </authorList>
    </citation>
    <scope>NUCLEOTIDE SEQUENCE [LARGE SCALE GENOMIC DNA]</scope>
    <source>
        <strain evidence="10">Hungarian</strain>
    </source>
</reference>
<evidence type="ECO:0000256" key="4">
    <source>
        <dbReference type="ARBA" id="ARBA00022490"/>
    </source>
</evidence>
<accession>A0A212CPG1</accession>
<evidence type="ECO:0000313" key="11">
    <source>
        <dbReference type="Proteomes" id="UP000242450"/>
    </source>
</evidence>
<name>A0A212CPG1_CEREH</name>
<evidence type="ECO:0000256" key="6">
    <source>
        <dbReference type="ARBA" id="ARBA00022827"/>
    </source>
</evidence>
<dbReference type="GO" id="GO:0046592">
    <property type="term" value="F:polyamine oxidase activity"/>
    <property type="evidence" value="ECO:0007669"/>
    <property type="project" value="TreeGrafter"/>
</dbReference>
<dbReference type="InterPro" id="IPR050281">
    <property type="entry name" value="Flavin_monoamine_oxidase"/>
</dbReference>
<evidence type="ECO:0000256" key="3">
    <source>
        <dbReference type="ARBA" id="ARBA00005995"/>
    </source>
</evidence>
<comment type="cofactor">
    <cofactor evidence="1">
        <name>FAD</name>
        <dbReference type="ChEBI" id="CHEBI:57692"/>
    </cofactor>
</comment>
<dbReference type="AlphaFoldDB" id="A0A212CPG1"/>
<dbReference type="Pfam" id="PF01593">
    <property type="entry name" value="Amino_oxidase"/>
    <property type="match status" value="1"/>
</dbReference>
<keyword evidence="5" id="KW-0285">Flavoprotein</keyword>
<comment type="caution">
    <text evidence="10">The sequence shown here is derived from an EMBL/GenBank/DDBJ whole genome shotgun (WGS) entry which is preliminary data.</text>
</comment>
<dbReference type="InterPro" id="IPR002937">
    <property type="entry name" value="Amino_oxidase"/>
</dbReference>
<dbReference type="EMBL" id="MKHE01000015">
    <property type="protein sequence ID" value="OWK07929.1"/>
    <property type="molecule type" value="Genomic_DNA"/>
</dbReference>
<keyword evidence="6" id="KW-0274">FAD</keyword>
<evidence type="ECO:0000256" key="1">
    <source>
        <dbReference type="ARBA" id="ARBA00001974"/>
    </source>
</evidence>
<dbReference type="Proteomes" id="UP000242450">
    <property type="component" value="Chromosome 15"/>
</dbReference>
<proteinExistence type="inferred from homology"/>
<dbReference type="GO" id="GO:0046203">
    <property type="term" value="P:spermidine catabolic process"/>
    <property type="evidence" value="ECO:0007669"/>
    <property type="project" value="TreeGrafter"/>
</dbReference>
<feature type="region of interest" description="Disordered" evidence="8">
    <location>
        <begin position="1"/>
        <end position="21"/>
    </location>
</feature>
<organism evidence="10 11">
    <name type="scientific">Cervus elaphus hippelaphus</name>
    <name type="common">European red deer</name>
    <dbReference type="NCBI Taxonomy" id="46360"/>
    <lineage>
        <taxon>Eukaryota</taxon>
        <taxon>Metazoa</taxon>
        <taxon>Chordata</taxon>
        <taxon>Craniata</taxon>
        <taxon>Vertebrata</taxon>
        <taxon>Euteleostomi</taxon>
        <taxon>Mammalia</taxon>
        <taxon>Eutheria</taxon>
        <taxon>Laurasiatheria</taxon>
        <taxon>Artiodactyla</taxon>
        <taxon>Ruminantia</taxon>
        <taxon>Pecora</taxon>
        <taxon>Cervidae</taxon>
        <taxon>Cervinae</taxon>
        <taxon>Cervus</taxon>
    </lineage>
</organism>
<dbReference type="OrthoDB" id="2019015at2759"/>
<evidence type="ECO:0000256" key="7">
    <source>
        <dbReference type="ARBA" id="ARBA00023002"/>
    </source>
</evidence>
<evidence type="ECO:0000256" key="8">
    <source>
        <dbReference type="SAM" id="MobiDB-lite"/>
    </source>
</evidence>
<dbReference type="PANTHER" id="PTHR10742">
    <property type="entry name" value="FLAVIN MONOAMINE OXIDASE"/>
    <property type="match status" value="1"/>
</dbReference>
<keyword evidence="4" id="KW-0963">Cytoplasm</keyword>
<evidence type="ECO:0000256" key="5">
    <source>
        <dbReference type="ARBA" id="ARBA00022630"/>
    </source>
</evidence>
<sequence>MPPGEGTRVLRRARGQDGPREGWGLRGRVLVLAQLHHGAGLRQQQSATLAITSAARGQVWGWRPRPGTQLTPASFQLQVLFAGEATHRTFYSTTHGALLSGWREADRLMTLWDPQAQWPEPRL</sequence>
<dbReference type="InterPro" id="IPR036188">
    <property type="entry name" value="FAD/NAD-bd_sf"/>
</dbReference>
<keyword evidence="7" id="KW-0560">Oxidoreductase</keyword>
<dbReference type="GO" id="GO:0005737">
    <property type="term" value="C:cytoplasm"/>
    <property type="evidence" value="ECO:0007669"/>
    <property type="project" value="UniProtKB-SubCell"/>
</dbReference>